<protein>
    <submittedName>
        <fullName evidence="1">DgyrCDS1422</fullName>
    </submittedName>
</protein>
<keyword evidence="2" id="KW-1185">Reference proteome</keyword>
<dbReference type="Proteomes" id="UP000549394">
    <property type="component" value="Unassembled WGS sequence"/>
</dbReference>
<evidence type="ECO:0000313" key="2">
    <source>
        <dbReference type="Proteomes" id="UP000549394"/>
    </source>
</evidence>
<accession>A0A7I8V7H1</accession>
<sequence>MYLSAEFLNLSGGASDSAFLHGQAKRQMTTEKQLPDAIFQLLSITTVSIDIERNSEKAHIVSFKVKQSGESILFSGMQVREPISKEGLTRRQSFQYLVRKFDKNDLMVVKPSSNKSKIAGLVVQAPDGNTVGYISPQSDNMFDLYDSSGCLLYTTIPNFEDVSCSCLSAKRKNFPPSYEVKPQNSNEACANIEMIGPKGRRNGATLSYTSQLEAKQIVALIGLSVILCTWEEESVKV</sequence>
<reference evidence="1 2" key="1">
    <citation type="submission" date="2020-08" db="EMBL/GenBank/DDBJ databases">
        <authorList>
            <person name="Hejnol A."/>
        </authorList>
    </citation>
    <scope>NUCLEOTIDE SEQUENCE [LARGE SCALE GENOMIC DNA]</scope>
</reference>
<organism evidence="1 2">
    <name type="scientific">Dimorphilus gyrociliatus</name>
    <dbReference type="NCBI Taxonomy" id="2664684"/>
    <lineage>
        <taxon>Eukaryota</taxon>
        <taxon>Metazoa</taxon>
        <taxon>Spiralia</taxon>
        <taxon>Lophotrochozoa</taxon>
        <taxon>Annelida</taxon>
        <taxon>Polychaeta</taxon>
        <taxon>Polychaeta incertae sedis</taxon>
        <taxon>Dinophilidae</taxon>
        <taxon>Dimorphilus</taxon>
    </lineage>
</organism>
<dbReference type="EMBL" id="CAJFCJ010000002">
    <property type="protein sequence ID" value="CAD5112189.1"/>
    <property type="molecule type" value="Genomic_DNA"/>
</dbReference>
<dbReference type="AlphaFoldDB" id="A0A7I8V7H1"/>
<name>A0A7I8V7H1_9ANNE</name>
<gene>
    <name evidence="1" type="ORF">DGYR_LOCUS1378</name>
</gene>
<proteinExistence type="predicted"/>
<evidence type="ECO:0000313" key="1">
    <source>
        <dbReference type="EMBL" id="CAD5112189.1"/>
    </source>
</evidence>
<comment type="caution">
    <text evidence="1">The sequence shown here is derived from an EMBL/GenBank/DDBJ whole genome shotgun (WGS) entry which is preliminary data.</text>
</comment>